<keyword evidence="1" id="KW-1133">Transmembrane helix</keyword>
<organism evidence="2 3">
    <name type="scientific">Ancylostoma ceylanicum</name>
    <dbReference type="NCBI Taxonomy" id="53326"/>
    <lineage>
        <taxon>Eukaryota</taxon>
        <taxon>Metazoa</taxon>
        <taxon>Ecdysozoa</taxon>
        <taxon>Nematoda</taxon>
        <taxon>Chromadorea</taxon>
        <taxon>Rhabditida</taxon>
        <taxon>Rhabditina</taxon>
        <taxon>Rhabditomorpha</taxon>
        <taxon>Strongyloidea</taxon>
        <taxon>Ancylostomatidae</taxon>
        <taxon>Ancylostomatinae</taxon>
        <taxon>Ancylostoma</taxon>
    </lineage>
</organism>
<feature type="transmembrane region" description="Helical" evidence="1">
    <location>
        <begin position="30"/>
        <end position="51"/>
    </location>
</feature>
<dbReference type="OrthoDB" id="5824413at2759"/>
<gene>
    <name evidence="2" type="primary">Acey_s0064.g3543</name>
    <name evidence="2" type="ORF">Y032_0064g3543</name>
</gene>
<sequence length="170" mass="19251">MALEGCFVRTNPYTLTFTYDCSTCLFYGPVLYYFGFIFPGINFVLYAFIYVQIITVRLRLHGATKSCNTTRRGRRKEVQLVFQFSIICALQFASSACFYVMPPLLPGNDLAFHLPMIISTLNTITNPVVMLLFQPRVRNAYVTLITKCTVAPNSFKTSIVRPTHISQGGF</sequence>
<dbReference type="Proteomes" id="UP000024635">
    <property type="component" value="Unassembled WGS sequence"/>
</dbReference>
<evidence type="ECO:0000313" key="2">
    <source>
        <dbReference type="EMBL" id="EYC08812.1"/>
    </source>
</evidence>
<dbReference type="PANTHER" id="PTHR22718">
    <property type="entry name" value="SERPENTINE RECEPTOR, CLASS X"/>
    <property type="match status" value="1"/>
</dbReference>
<dbReference type="AlphaFoldDB" id="A0A016U1R2"/>
<evidence type="ECO:0000256" key="1">
    <source>
        <dbReference type="SAM" id="Phobius"/>
    </source>
</evidence>
<accession>A0A016U1R2</accession>
<dbReference type="Gene3D" id="1.20.1070.10">
    <property type="entry name" value="Rhodopsin 7-helix transmembrane proteins"/>
    <property type="match status" value="1"/>
</dbReference>
<evidence type="ECO:0000313" key="3">
    <source>
        <dbReference type="Proteomes" id="UP000024635"/>
    </source>
</evidence>
<keyword evidence="3" id="KW-1185">Reference proteome</keyword>
<keyword evidence="1" id="KW-0472">Membrane</keyword>
<reference evidence="3" key="1">
    <citation type="journal article" date="2015" name="Nat. Genet.">
        <title>The genome and transcriptome of the zoonotic hookworm Ancylostoma ceylanicum identify infection-specific gene families.</title>
        <authorList>
            <person name="Schwarz E.M."/>
            <person name="Hu Y."/>
            <person name="Antoshechkin I."/>
            <person name="Miller M.M."/>
            <person name="Sternberg P.W."/>
            <person name="Aroian R.V."/>
        </authorList>
    </citation>
    <scope>NUCLEOTIDE SEQUENCE</scope>
    <source>
        <strain evidence="3">HY135</strain>
    </source>
</reference>
<dbReference type="EMBL" id="JARK01001400">
    <property type="protein sequence ID" value="EYC08812.1"/>
    <property type="molecule type" value="Genomic_DNA"/>
</dbReference>
<comment type="caution">
    <text evidence="2">The sequence shown here is derived from an EMBL/GenBank/DDBJ whole genome shotgun (WGS) entry which is preliminary data.</text>
</comment>
<name>A0A016U1R2_9BILA</name>
<feature type="transmembrane region" description="Helical" evidence="1">
    <location>
        <begin position="113"/>
        <end position="133"/>
    </location>
</feature>
<dbReference type="PANTHER" id="PTHR22718:SF36">
    <property type="entry name" value="G_PROTEIN_RECEP_F1_2 DOMAIN-CONTAINING PROTEIN-RELATED"/>
    <property type="match status" value="1"/>
</dbReference>
<keyword evidence="1" id="KW-0812">Transmembrane</keyword>
<proteinExistence type="predicted"/>
<feature type="transmembrane region" description="Helical" evidence="1">
    <location>
        <begin position="80"/>
        <end position="101"/>
    </location>
</feature>
<dbReference type="SUPFAM" id="SSF81321">
    <property type="entry name" value="Family A G protein-coupled receptor-like"/>
    <property type="match status" value="1"/>
</dbReference>
<protein>
    <submittedName>
        <fullName evidence="2">Uncharacterized protein</fullName>
    </submittedName>
</protein>